<evidence type="ECO:0000313" key="1">
    <source>
        <dbReference type="EMBL" id="SVE45375.1"/>
    </source>
</evidence>
<name>A0A383DMB6_9ZZZZ</name>
<dbReference type="EMBL" id="UINC01218381">
    <property type="protein sequence ID" value="SVE45375.1"/>
    <property type="molecule type" value="Genomic_DNA"/>
</dbReference>
<reference evidence="1" key="1">
    <citation type="submission" date="2018-05" db="EMBL/GenBank/DDBJ databases">
        <authorList>
            <person name="Lanie J.A."/>
            <person name="Ng W.-L."/>
            <person name="Kazmierczak K.M."/>
            <person name="Andrzejewski T.M."/>
            <person name="Davidsen T.M."/>
            <person name="Wayne K.J."/>
            <person name="Tettelin H."/>
            <person name="Glass J.I."/>
            <person name="Rusch D."/>
            <person name="Podicherti R."/>
            <person name="Tsui H.-C.T."/>
            <person name="Winkler M.E."/>
        </authorList>
    </citation>
    <scope>NUCLEOTIDE SEQUENCE</scope>
</reference>
<accession>A0A383DMB6</accession>
<proteinExistence type="predicted"/>
<sequence length="47" mass="4868">MVLSVPMGNRRLEGCPDLVRGEVPVTADFAPVGPLSAIDLERGGFAG</sequence>
<protein>
    <submittedName>
        <fullName evidence="1">Uncharacterized protein</fullName>
    </submittedName>
</protein>
<dbReference type="AlphaFoldDB" id="A0A383DMB6"/>
<organism evidence="1">
    <name type="scientific">marine metagenome</name>
    <dbReference type="NCBI Taxonomy" id="408172"/>
    <lineage>
        <taxon>unclassified sequences</taxon>
        <taxon>metagenomes</taxon>
        <taxon>ecological metagenomes</taxon>
    </lineage>
</organism>
<feature type="non-terminal residue" evidence="1">
    <location>
        <position position="47"/>
    </location>
</feature>
<gene>
    <name evidence="1" type="ORF">METZ01_LOCUS498229</name>
</gene>